<proteinExistence type="predicted"/>
<keyword evidence="1" id="KW-0175">Coiled coil</keyword>
<evidence type="ECO:0000313" key="4">
    <source>
        <dbReference type="Proteomes" id="UP000033140"/>
    </source>
</evidence>
<sequence length="390" mass="43622">MLKMLQSYRRRRRRRRRRRTHPSHPIFPTSGPPQHTAAMPTQLIRIPIRGTDDKFAIARVTMDGGGKLASTKIVATDGVEAFAVTLTAKDVDKAQSPASEMGRNEWRAIVSAVLEGRRAGRGEVEVDAVVKAGDGMTVMFRRSVGHAKIRLGDIDILASEAEEVSLLDWVGEGCLMREEAMAQLEHLSARIEKHEETIKLLKSQLDDLTKAKRDHESLLLAKFTAILNTKKRRIRAMKSARPLSEIETSSPRGQRGSRGKKRHVDDEEDGSDLEMDGDSRASSPQAEREDEDEAPIVHRRQVESLSRHTGLRTIEEDEDMEEVKDEPPSSNTGVIRPASPAADEEELRVSECPPASCREAYRASKSTTTTHDNIAQHYTVHQLQSTTYLR</sequence>
<reference evidence="3 4" key="3">
    <citation type="journal article" date="2015" name="Genome Announc.">
        <title>Draft Genome Sequence of the Archiascomycetous Yeast Saitoella complicata.</title>
        <authorList>
            <person name="Yamauchi K."/>
            <person name="Kondo S."/>
            <person name="Hamamoto M."/>
            <person name="Takahashi Y."/>
            <person name="Ogura Y."/>
            <person name="Hayashi T."/>
            <person name="Nishida H."/>
        </authorList>
    </citation>
    <scope>NUCLEOTIDE SEQUENCE [LARGE SCALE GENOMIC DNA]</scope>
    <source>
        <strain evidence="3 4">NRRL Y-17804</strain>
    </source>
</reference>
<feature type="compositionally biased region" description="Acidic residues" evidence="2">
    <location>
        <begin position="266"/>
        <end position="276"/>
    </location>
</feature>
<dbReference type="Proteomes" id="UP000033140">
    <property type="component" value="Unassembled WGS sequence"/>
</dbReference>
<accession>A0A0E9N8W4</accession>
<keyword evidence="4" id="KW-1185">Reference proteome</keyword>
<dbReference type="SUPFAM" id="SSF58022">
    <property type="entry name" value="XRCC4, C-terminal oligomerization domain"/>
    <property type="match status" value="1"/>
</dbReference>
<dbReference type="PANTHER" id="PTHR42067:SF1">
    <property type="entry name" value="MITOTIC APPARATUS PROTEIN P62"/>
    <property type="match status" value="1"/>
</dbReference>
<name>A0A0E9N8W4_SAICN</name>
<protein>
    <submittedName>
        <fullName evidence="3">Uncharacterized protein</fullName>
    </submittedName>
</protein>
<dbReference type="PANTHER" id="PTHR42067">
    <property type="entry name" value="YALI0C15378P"/>
    <property type="match status" value="1"/>
</dbReference>
<organism evidence="3 4">
    <name type="scientific">Saitoella complicata (strain BCRC 22490 / CBS 7301 / JCM 7358 / NBRC 10748 / NRRL Y-17804)</name>
    <dbReference type="NCBI Taxonomy" id="698492"/>
    <lineage>
        <taxon>Eukaryota</taxon>
        <taxon>Fungi</taxon>
        <taxon>Dikarya</taxon>
        <taxon>Ascomycota</taxon>
        <taxon>Taphrinomycotina</taxon>
        <taxon>Taphrinomycotina incertae sedis</taxon>
        <taxon>Saitoella</taxon>
    </lineage>
</organism>
<feature type="compositionally biased region" description="Basic residues" evidence="2">
    <location>
        <begin position="8"/>
        <end position="22"/>
    </location>
</feature>
<dbReference type="EMBL" id="BACD03000003">
    <property type="protein sequence ID" value="GAO46243.1"/>
    <property type="molecule type" value="Genomic_DNA"/>
</dbReference>
<reference evidence="3 4" key="1">
    <citation type="journal article" date="2011" name="J. Gen. Appl. Microbiol.">
        <title>Draft genome sequencing of the enigmatic yeast Saitoella complicata.</title>
        <authorList>
            <person name="Nishida H."/>
            <person name="Hamamoto M."/>
            <person name="Sugiyama J."/>
        </authorList>
    </citation>
    <scope>NUCLEOTIDE SEQUENCE [LARGE SCALE GENOMIC DNA]</scope>
    <source>
        <strain evidence="3 4">NRRL Y-17804</strain>
    </source>
</reference>
<gene>
    <name evidence="3" type="ORF">G7K_0478-t1</name>
</gene>
<dbReference type="InterPro" id="IPR014751">
    <property type="entry name" value="XRCC4-like_C"/>
</dbReference>
<dbReference type="Gene3D" id="1.20.5.370">
    <property type="match status" value="1"/>
</dbReference>
<feature type="compositionally biased region" description="Acidic residues" evidence="2">
    <location>
        <begin position="315"/>
        <end position="324"/>
    </location>
</feature>
<comment type="caution">
    <text evidence="3">The sequence shown here is derived from an EMBL/GenBank/DDBJ whole genome shotgun (WGS) entry which is preliminary data.</text>
</comment>
<feature type="region of interest" description="Disordered" evidence="2">
    <location>
        <begin position="235"/>
        <end position="353"/>
    </location>
</feature>
<feature type="coiled-coil region" evidence="1">
    <location>
        <begin position="177"/>
        <end position="218"/>
    </location>
</feature>
<evidence type="ECO:0000256" key="2">
    <source>
        <dbReference type="SAM" id="MobiDB-lite"/>
    </source>
</evidence>
<evidence type="ECO:0000313" key="3">
    <source>
        <dbReference type="EMBL" id="GAO46243.1"/>
    </source>
</evidence>
<evidence type="ECO:0000256" key="1">
    <source>
        <dbReference type="SAM" id="Coils"/>
    </source>
</evidence>
<dbReference type="STRING" id="698492.A0A0E9N8W4"/>
<dbReference type="AlphaFoldDB" id="A0A0E9N8W4"/>
<dbReference type="OMA" id="VHEMRTS"/>
<reference evidence="3 4" key="2">
    <citation type="journal article" date="2014" name="J. Gen. Appl. Microbiol.">
        <title>The early diverging ascomycetous budding yeast Saitoella complicata has three histone deacetylases belonging to the Clr6, Hos2, and Rpd3 lineages.</title>
        <authorList>
            <person name="Nishida H."/>
            <person name="Matsumoto T."/>
            <person name="Kondo S."/>
            <person name="Hamamoto M."/>
            <person name="Yoshikawa H."/>
        </authorList>
    </citation>
    <scope>NUCLEOTIDE SEQUENCE [LARGE SCALE GENOMIC DNA]</scope>
    <source>
        <strain evidence="3 4">NRRL Y-17804</strain>
    </source>
</reference>
<feature type="region of interest" description="Disordered" evidence="2">
    <location>
        <begin position="1"/>
        <end position="36"/>
    </location>
</feature>